<dbReference type="SUPFAM" id="SSF51735">
    <property type="entry name" value="NAD(P)-binding Rossmann-fold domains"/>
    <property type="match status" value="1"/>
</dbReference>
<evidence type="ECO:0000259" key="4">
    <source>
        <dbReference type="Pfam" id="PF22725"/>
    </source>
</evidence>
<evidence type="ECO:0000313" key="6">
    <source>
        <dbReference type="Proteomes" id="UP000267223"/>
    </source>
</evidence>
<dbReference type="GO" id="GO:0016491">
    <property type="term" value="F:oxidoreductase activity"/>
    <property type="evidence" value="ECO:0007669"/>
    <property type="project" value="UniProtKB-KW"/>
</dbReference>
<proteinExistence type="inferred from homology"/>
<dbReference type="InterPro" id="IPR000683">
    <property type="entry name" value="Gfo/Idh/MocA-like_OxRdtase_N"/>
</dbReference>
<dbReference type="Gene3D" id="3.30.360.10">
    <property type="entry name" value="Dihydrodipicolinate Reductase, domain 2"/>
    <property type="match status" value="1"/>
</dbReference>
<feature type="domain" description="GFO/IDH/MocA-like oxidoreductase" evidence="4">
    <location>
        <begin position="133"/>
        <end position="249"/>
    </location>
</feature>
<dbReference type="OrthoDB" id="9815825at2"/>
<evidence type="ECO:0000256" key="2">
    <source>
        <dbReference type="ARBA" id="ARBA00023002"/>
    </source>
</evidence>
<comment type="caution">
    <text evidence="5">The sequence shown here is derived from an EMBL/GenBank/DDBJ whole genome shotgun (WGS) entry which is preliminary data.</text>
</comment>
<dbReference type="PANTHER" id="PTHR22604">
    <property type="entry name" value="OXIDOREDUCTASES"/>
    <property type="match status" value="1"/>
</dbReference>
<dbReference type="GO" id="GO:0000166">
    <property type="term" value="F:nucleotide binding"/>
    <property type="evidence" value="ECO:0007669"/>
    <property type="project" value="InterPro"/>
</dbReference>
<dbReference type="InterPro" id="IPR050984">
    <property type="entry name" value="Gfo/Idh/MocA_domain"/>
</dbReference>
<protein>
    <submittedName>
        <fullName evidence="5">Gfo/Idh/MocA family oxidoreductase</fullName>
    </submittedName>
</protein>
<evidence type="ECO:0000259" key="3">
    <source>
        <dbReference type="Pfam" id="PF01408"/>
    </source>
</evidence>
<accession>A0A3M9NMN7</accession>
<dbReference type="PANTHER" id="PTHR22604:SF105">
    <property type="entry name" value="TRANS-1,2-DIHYDROBENZENE-1,2-DIOL DEHYDROGENASE"/>
    <property type="match status" value="1"/>
</dbReference>
<gene>
    <name evidence="5" type="ORF">EFY79_05175</name>
</gene>
<comment type="similarity">
    <text evidence="1">Belongs to the Gfo/Idh/MocA family.</text>
</comment>
<dbReference type="EMBL" id="RJJR01000002">
    <property type="protein sequence ID" value="RNI39046.1"/>
    <property type="molecule type" value="Genomic_DNA"/>
</dbReference>
<dbReference type="InterPro" id="IPR055170">
    <property type="entry name" value="GFO_IDH_MocA-like_dom"/>
</dbReference>
<dbReference type="InterPro" id="IPR036291">
    <property type="entry name" value="NAD(P)-bd_dom_sf"/>
</dbReference>
<evidence type="ECO:0000313" key="5">
    <source>
        <dbReference type="EMBL" id="RNI39046.1"/>
    </source>
</evidence>
<dbReference type="RefSeq" id="WP_123119610.1">
    <property type="nucleotide sequence ID" value="NZ_RJJR01000002.1"/>
</dbReference>
<sequence length="330" mass="37315">MSEKNKVRWAILGAGRIANAFAKDFYLMQNAELIAVASNDKEKAASFAKEYNIPEAISHEELFNSDSIDAVYIATTHNFHFEQAMRCLQNGKAVLCEKPITVNDSQFKKLLSVSEEKNVFLMEAMWTYFLPAIQKAKEWLAQGRIGKLKVIQADFAFNMEKNMQGRMYNPNLAGGALLDLGVYPISLAYYFAGKSPEQITASGVMTHTGVDESVGMIFQYGDVTADLFTSMVTRMGNTLKLFGEEGYIEIPDFWKAGAARIFDKEFNHVETYEDHRTSHGFIFEMQHANDKILSGRIESDIIPHSRSHSIHETMTAIRRQIGLKYPFESK</sequence>
<dbReference type="Gene3D" id="3.40.50.720">
    <property type="entry name" value="NAD(P)-binding Rossmann-like Domain"/>
    <property type="match status" value="1"/>
</dbReference>
<keyword evidence="6" id="KW-1185">Reference proteome</keyword>
<name>A0A3M9NMN7_9BACT</name>
<keyword evidence="2" id="KW-0560">Oxidoreductase</keyword>
<feature type="domain" description="Gfo/Idh/MocA-like oxidoreductase N-terminal" evidence="3">
    <location>
        <begin position="7"/>
        <end position="123"/>
    </location>
</feature>
<dbReference type="Proteomes" id="UP000267223">
    <property type="component" value="Unassembled WGS sequence"/>
</dbReference>
<dbReference type="Pfam" id="PF01408">
    <property type="entry name" value="GFO_IDH_MocA"/>
    <property type="match status" value="1"/>
</dbReference>
<organism evidence="5 6">
    <name type="scientific">Hanamia caeni</name>
    <dbReference type="NCBI Taxonomy" id="2294116"/>
    <lineage>
        <taxon>Bacteria</taxon>
        <taxon>Pseudomonadati</taxon>
        <taxon>Bacteroidota</taxon>
        <taxon>Chitinophagia</taxon>
        <taxon>Chitinophagales</taxon>
        <taxon>Chitinophagaceae</taxon>
        <taxon>Hanamia</taxon>
    </lineage>
</organism>
<dbReference type="AlphaFoldDB" id="A0A3M9NMN7"/>
<evidence type="ECO:0000256" key="1">
    <source>
        <dbReference type="ARBA" id="ARBA00010928"/>
    </source>
</evidence>
<dbReference type="Pfam" id="PF22725">
    <property type="entry name" value="GFO_IDH_MocA_C3"/>
    <property type="match status" value="1"/>
</dbReference>
<dbReference type="SUPFAM" id="SSF55347">
    <property type="entry name" value="Glyceraldehyde-3-phosphate dehydrogenase-like, C-terminal domain"/>
    <property type="match status" value="1"/>
</dbReference>
<reference evidence="5 6" key="1">
    <citation type="submission" date="2018-11" db="EMBL/GenBank/DDBJ databases">
        <title>Draft genome sequence of Ferruginibacter sp. BO-59.</title>
        <authorList>
            <person name="Im W.T."/>
        </authorList>
    </citation>
    <scope>NUCLEOTIDE SEQUENCE [LARGE SCALE GENOMIC DNA]</scope>
    <source>
        <strain evidence="5 6">BO-59</strain>
    </source>
</reference>